<sequence>MAGDLFDDGWQTWTPSQAKSMFMAGLVDDFFCTRVQDHWCLIFMVVGGKDKERFFALRGAREQDKRKYRRFKSLDAAVNAASEVGFDCRSIGPHNITAKPIKRAYDELAERMGDLLRNERKPRQGRPQGGEAQP</sequence>
<accession>A0A069NAE0</accession>
<reference evidence="2 3" key="1">
    <citation type="submission" date="2014-03" db="EMBL/GenBank/DDBJ databases">
        <title>Draft Genome Sequences of Four Burkholderia Strains.</title>
        <authorList>
            <person name="Liu X.Y."/>
            <person name="Li C.X."/>
            <person name="Xu J.H."/>
        </authorList>
    </citation>
    <scope>NUCLEOTIDE SEQUENCE [LARGE SCALE GENOMIC DNA]</scope>
    <source>
        <strain evidence="2 3">R27</strain>
    </source>
</reference>
<proteinExistence type="predicted"/>
<evidence type="ECO:0000313" key="3">
    <source>
        <dbReference type="Proteomes" id="UP000027439"/>
    </source>
</evidence>
<dbReference type="AlphaFoldDB" id="A0A069NAE0"/>
<evidence type="ECO:0000313" key="2">
    <source>
        <dbReference type="EMBL" id="KDR24619.1"/>
    </source>
</evidence>
<organism evidence="2 3">
    <name type="scientific">Caballeronia grimmiae</name>
    <dbReference type="NCBI Taxonomy" id="1071679"/>
    <lineage>
        <taxon>Bacteria</taxon>
        <taxon>Pseudomonadati</taxon>
        <taxon>Pseudomonadota</taxon>
        <taxon>Betaproteobacteria</taxon>
        <taxon>Burkholderiales</taxon>
        <taxon>Burkholderiaceae</taxon>
        <taxon>Caballeronia</taxon>
    </lineage>
</organism>
<feature type="region of interest" description="Disordered" evidence="1">
    <location>
        <begin position="115"/>
        <end position="134"/>
    </location>
</feature>
<dbReference type="Proteomes" id="UP000027439">
    <property type="component" value="Unassembled WGS sequence"/>
</dbReference>
<name>A0A069NAE0_9BURK</name>
<evidence type="ECO:0000256" key="1">
    <source>
        <dbReference type="SAM" id="MobiDB-lite"/>
    </source>
</evidence>
<dbReference type="OrthoDB" id="9099006at2"/>
<dbReference type="RefSeq" id="WP_035971109.1">
    <property type="nucleotide sequence ID" value="NZ_JFHE01000120.1"/>
</dbReference>
<gene>
    <name evidence="2" type="ORF">BG57_05250</name>
</gene>
<protein>
    <submittedName>
        <fullName evidence="2">Uncharacterized protein</fullName>
    </submittedName>
</protein>
<dbReference type="EMBL" id="JFHE01000120">
    <property type="protein sequence ID" value="KDR24619.1"/>
    <property type="molecule type" value="Genomic_DNA"/>
</dbReference>
<comment type="caution">
    <text evidence="2">The sequence shown here is derived from an EMBL/GenBank/DDBJ whole genome shotgun (WGS) entry which is preliminary data.</text>
</comment>